<protein>
    <submittedName>
        <fullName evidence="3">Uncharacterized protein</fullName>
    </submittedName>
</protein>
<proteinExistence type="predicted"/>
<keyword evidence="2" id="KW-0732">Signal</keyword>
<gene>
    <name evidence="3" type="ORF">niasHT_036947</name>
</gene>
<evidence type="ECO:0000313" key="4">
    <source>
        <dbReference type="Proteomes" id="UP001620626"/>
    </source>
</evidence>
<comment type="caution">
    <text evidence="3">The sequence shown here is derived from an EMBL/GenBank/DDBJ whole genome shotgun (WGS) entry which is preliminary data.</text>
</comment>
<evidence type="ECO:0000256" key="2">
    <source>
        <dbReference type="SAM" id="SignalP"/>
    </source>
</evidence>
<dbReference type="EMBL" id="JBICBT010001214">
    <property type="protein sequence ID" value="KAL3078064.1"/>
    <property type="molecule type" value="Genomic_DNA"/>
</dbReference>
<reference evidence="3 4" key="1">
    <citation type="submission" date="2024-10" db="EMBL/GenBank/DDBJ databases">
        <authorList>
            <person name="Kim D."/>
        </authorList>
    </citation>
    <scope>NUCLEOTIDE SEQUENCE [LARGE SCALE GENOMIC DNA]</scope>
    <source>
        <strain evidence="3">BH-2024</strain>
    </source>
</reference>
<keyword evidence="4" id="KW-1185">Reference proteome</keyword>
<dbReference type="Proteomes" id="UP001620626">
    <property type="component" value="Unassembled WGS sequence"/>
</dbReference>
<accession>A0ABD2ICQ4</accession>
<evidence type="ECO:0000256" key="1">
    <source>
        <dbReference type="SAM" id="MobiDB-lite"/>
    </source>
</evidence>
<sequence>MIMILIIILIFFTTFNGIFGVGEGGEENDLFSDLWKNVFKATNFQKTNVGRNREQKVTNRVKIEEWNGGVEMGAVGIAIPPKLAQMVIKSEQTGAAAATQVFDQLVKNVKHEPKEEEFDQLDNGKLGVVGIRMPSKMAQMVIKDESPFDQQNQLRHPNQEQNVQNDHLDYVSDQTVGR</sequence>
<name>A0ABD2ICQ4_9BILA</name>
<evidence type="ECO:0000313" key="3">
    <source>
        <dbReference type="EMBL" id="KAL3078064.1"/>
    </source>
</evidence>
<feature type="signal peptide" evidence="2">
    <location>
        <begin position="1"/>
        <end position="20"/>
    </location>
</feature>
<feature type="chain" id="PRO_5044810781" evidence="2">
    <location>
        <begin position="21"/>
        <end position="178"/>
    </location>
</feature>
<feature type="compositionally biased region" description="Polar residues" evidence="1">
    <location>
        <begin position="148"/>
        <end position="165"/>
    </location>
</feature>
<dbReference type="AlphaFoldDB" id="A0ABD2ICQ4"/>
<feature type="region of interest" description="Disordered" evidence="1">
    <location>
        <begin position="148"/>
        <end position="178"/>
    </location>
</feature>
<organism evidence="3 4">
    <name type="scientific">Heterodera trifolii</name>
    <dbReference type="NCBI Taxonomy" id="157864"/>
    <lineage>
        <taxon>Eukaryota</taxon>
        <taxon>Metazoa</taxon>
        <taxon>Ecdysozoa</taxon>
        <taxon>Nematoda</taxon>
        <taxon>Chromadorea</taxon>
        <taxon>Rhabditida</taxon>
        <taxon>Tylenchina</taxon>
        <taxon>Tylenchomorpha</taxon>
        <taxon>Tylenchoidea</taxon>
        <taxon>Heteroderidae</taxon>
        <taxon>Heteroderinae</taxon>
        <taxon>Heterodera</taxon>
    </lineage>
</organism>